<dbReference type="RefSeq" id="WP_068832330.1">
    <property type="nucleotide sequence ID" value="NZ_JBHSMX010000024.1"/>
</dbReference>
<accession>A0ABW0QD52</accession>
<evidence type="ECO:0000313" key="2">
    <source>
        <dbReference type="Proteomes" id="UP001596084"/>
    </source>
</evidence>
<organism evidence="1 2">
    <name type="scientific">Polaromonas jejuensis</name>
    <dbReference type="NCBI Taxonomy" id="457502"/>
    <lineage>
        <taxon>Bacteria</taxon>
        <taxon>Pseudomonadati</taxon>
        <taxon>Pseudomonadota</taxon>
        <taxon>Betaproteobacteria</taxon>
        <taxon>Burkholderiales</taxon>
        <taxon>Comamonadaceae</taxon>
        <taxon>Polaromonas</taxon>
    </lineage>
</organism>
<keyword evidence="2" id="KW-1185">Reference proteome</keyword>
<dbReference type="Proteomes" id="UP001596084">
    <property type="component" value="Unassembled WGS sequence"/>
</dbReference>
<protein>
    <submittedName>
        <fullName evidence="1">DUF3299 domain-containing protein</fullName>
    </submittedName>
</protein>
<sequence>MRRLRFVQLDLLSILALICLSTLMLLLPAAAQTVAQSSAAALHDPSTSMLPDARGAVPWSLLSTVTIKMTKGKLGPDFPAGLRPFNGKTVKLQGYILPIEAGQTHSYFLLSAWSPTCPFCQTAGPEAMVEVRARTAVKYSIDPVVVEGRLMLLDNDPSGIFYRLVEAAPASLK</sequence>
<evidence type="ECO:0000313" key="1">
    <source>
        <dbReference type="EMBL" id="MFC5522476.1"/>
    </source>
</evidence>
<reference evidence="2" key="1">
    <citation type="journal article" date="2019" name="Int. J. Syst. Evol. Microbiol.">
        <title>The Global Catalogue of Microorganisms (GCM) 10K type strain sequencing project: providing services to taxonomists for standard genome sequencing and annotation.</title>
        <authorList>
            <consortium name="The Broad Institute Genomics Platform"/>
            <consortium name="The Broad Institute Genome Sequencing Center for Infectious Disease"/>
            <person name="Wu L."/>
            <person name="Ma J."/>
        </authorList>
    </citation>
    <scope>NUCLEOTIDE SEQUENCE [LARGE SCALE GENOMIC DNA]</scope>
    <source>
        <strain evidence="2">CGMCC 4.7277</strain>
    </source>
</reference>
<comment type="caution">
    <text evidence="1">The sequence shown here is derived from an EMBL/GenBank/DDBJ whole genome shotgun (WGS) entry which is preliminary data.</text>
</comment>
<dbReference type="Gene3D" id="2.40.50.870">
    <property type="entry name" value="Protein of unknown function (DUF3299)"/>
    <property type="match status" value="1"/>
</dbReference>
<dbReference type="EMBL" id="JBHSMX010000024">
    <property type="protein sequence ID" value="MFC5522476.1"/>
    <property type="molecule type" value="Genomic_DNA"/>
</dbReference>
<name>A0ABW0QD52_9BURK</name>
<gene>
    <name evidence="1" type="ORF">ACFPP7_16385</name>
</gene>
<proteinExistence type="predicted"/>